<keyword evidence="5" id="KW-0671">Queuosine biosynthesis</keyword>
<comment type="cofactor">
    <cofactor evidence="5 7">
        <name>Zn(2+)</name>
        <dbReference type="ChEBI" id="CHEBI:29105"/>
    </cofactor>
    <text evidence="5 7">Binds 1 zinc ion per subunit.</text>
</comment>
<dbReference type="OrthoDB" id="9804698at2"/>
<feature type="active site" description="Proton acceptor" evidence="6">
    <location>
        <position position="27"/>
    </location>
</feature>
<feature type="active site" description="Charge relay system" evidence="6">
    <location>
        <position position="121"/>
    </location>
</feature>
<dbReference type="UniPathway" id="UPA00391"/>
<protein>
    <recommendedName>
        <fullName evidence="3 5">6-carboxy-5,6,7,8-tetrahydropterin synthase</fullName>
        <ecNumber evidence="5">4.-.-.-</ecNumber>
    </recommendedName>
</protein>
<feature type="active site" description="Charge relay system" evidence="6">
    <location>
        <position position="72"/>
    </location>
</feature>
<feature type="binding site" evidence="7">
    <location>
        <position position="31"/>
    </location>
    <ligand>
        <name>Zn(2+)</name>
        <dbReference type="ChEBI" id="CHEBI:29105"/>
    </ligand>
</feature>
<dbReference type="InterPro" id="IPR007115">
    <property type="entry name" value="6-PTP_synth/QueD"/>
</dbReference>
<feature type="binding site" evidence="7">
    <location>
        <position position="33"/>
    </location>
    <ligand>
        <name>Zn(2+)</name>
        <dbReference type="ChEBI" id="CHEBI:29105"/>
    </ligand>
</feature>
<comment type="similarity">
    <text evidence="2 5">Belongs to the PTPS family. QueD subfamily.</text>
</comment>
<dbReference type="GO" id="GO:0046872">
    <property type="term" value="F:metal ion binding"/>
    <property type="evidence" value="ECO:0007669"/>
    <property type="project" value="UniProtKB-KW"/>
</dbReference>
<sequence length="134" mass="15300">MPKKIWRLTVRDEISAGHALRHYEGKCERLHGHNFAVELTVEGDKLTENVELLLDFKVLKRALKEELAALDHQIINEVPPFDRLNPSSENISRHIFQNVARRLAADESARHVRVHSVSVSEKGAQTATYLELDD</sequence>
<evidence type="ECO:0000313" key="8">
    <source>
        <dbReference type="EMBL" id="SFV74232.1"/>
    </source>
</evidence>
<dbReference type="PIRSF" id="PIRSF006113">
    <property type="entry name" value="PTP_synth"/>
    <property type="match status" value="1"/>
</dbReference>
<evidence type="ECO:0000256" key="5">
    <source>
        <dbReference type="PIRNR" id="PIRNR006113"/>
    </source>
</evidence>
<evidence type="ECO:0000256" key="3">
    <source>
        <dbReference type="ARBA" id="ARBA00018141"/>
    </source>
</evidence>
<evidence type="ECO:0000313" key="9">
    <source>
        <dbReference type="Proteomes" id="UP000186323"/>
    </source>
</evidence>
<reference evidence="9" key="1">
    <citation type="submission" date="2016-10" db="EMBL/GenBank/DDBJ databases">
        <authorList>
            <person name="Wegmann U."/>
        </authorList>
    </citation>
    <scope>NUCLEOTIDE SEQUENCE [LARGE SCALE GENOMIC DNA]</scope>
</reference>
<proteinExistence type="inferred from homology"/>
<organism evidence="8 9">
    <name type="scientific">Desulfovibrio piger</name>
    <dbReference type="NCBI Taxonomy" id="901"/>
    <lineage>
        <taxon>Bacteria</taxon>
        <taxon>Pseudomonadati</taxon>
        <taxon>Thermodesulfobacteriota</taxon>
        <taxon>Desulfovibrionia</taxon>
        <taxon>Desulfovibrionales</taxon>
        <taxon>Desulfovibrionaceae</taxon>
        <taxon>Desulfovibrio</taxon>
    </lineage>
</organism>
<keyword evidence="5 7" id="KW-0862">Zinc</keyword>
<dbReference type="EMBL" id="LT630450">
    <property type="protein sequence ID" value="SFV74232.1"/>
    <property type="molecule type" value="Genomic_DNA"/>
</dbReference>
<dbReference type="Gene3D" id="3.30.479.10">
    <property type="entry name" value="6-pyruvoyl tetrahydropterin synthase/QueD"/>
    <property type="match status" value="1"/>
</dbReference>
<dbReference type="PANTHER" id="PTHR12589">
    <property type="entry name" value="PYRUVOYL TETRAHYDROBIOPTERIN SYNTHASE"/>
    <property type="match status" value="1"/>
</dbReference>
<dbReference type="Proteomes" id="UP000186323">
    <property type="component" value="Chromosome I"/>
</dbReference>
<dbReference type="InterPro" id="IPR038418">
    <property type="entry name" value="6-PTP_synth/QueD_sf"/>
</dbReference>
<evidence type="ECO:0000256" key="6">
    <source>
        <dbReference type="PIRSR" id="PIRSR006113-1"/>
    </source>
</evidence>
<keyword evidence="5 7" id="KW-0479">Metal-binding</keyword>
<dbReference type="GO" id="GO:0070497">
    <property type="term" value="F:6-carboxytetrahydropterin synthase activity"/>
    <property type="evidence" value="ECO:0007669"/>
    <property type="project" value="UniProtKB-EC"/>
</dbReference>
<dbReference type="NCBIfam" id="TIGR03367">
    <property type="entry name" value="queuosine_QueD"/>
    <property type="match status" value="1"/>
</dbReference>
<dbReference type="EC" id="4.-.-.-" evidence="5"/>
<feature type="binding site" evidence="7">
    <location>
        <position position="18"/>
    </location>
    <ligand>
        <name>Zn(2+)</name>
        <dbReference type="ChEBI" id="CHEBI:29105"/>
    </ligand>
</feature>
<evidence type="ECO:0000256" key="2">
    <source>
        <dbReference type="ARBA" id="ARBA00008900"/>
    </source>
</evidence>
<evidence type="ECO:0000256" key="7">
    <source>
        <dbReference type="PIRSR" id="PIRSR006113-2"/>
    </source>
</evidence>
<evidence type="ECO:0000256" key="4">
    <source>
        <dbReference type="ARBA" id="ARBA00048807"/>
    </source>
</evidence>
<comment type="catalytic activity">
    <reaction evidence="4 5">
        <text>7,8-dihydroneopterin 3'-triphosphate + H2O = 6-carboxy-5,6,7,8-tetrahydropterin + triphosphate + acetaldehyde + 2 H(+)</text>
        <dbReference type="Rhea" id="RHEA:27966"/>
        <dbReference type="ChEBI" id="CHEBI:15343"/>
        <dbReference type="ChEBI" id="CHEBI:15377"/>
        <dbReference type="ChEBI" id="CHEBI:15378"/>
        <dbReference type="ChEBI" id="CHEBI:18036"/>
        <dbReference type="ChEBI" id="CHEBI:58462"/>
        <dbReference type="ChEBI" id="CHEBI:61032"/>
        <dbReference type="EC" id="4.1.2.50"/>
    </reaction>
</comment>
<dbReference type="RefSeq" id="WP_072337081.1">
    <property type="nucleotide sequence ID" value="NZ_CALJDE010000059.1"/>
</dbReference>
<keyword evidence="5" id="KW-0456">Lyase</keyword>
<keyword evidence="9" id="KW-1185">Reference proteome</keyword>
<comment type="pathway">
    <text evidence="1 5">Purine metabolism; 7-cyano-7-deazaguanine biosynthesis.</text>
</comment>
<evidence type="ECO:0000256" key="1">
    <source>
        <dbReference type="ARBA" id="ARBA00005061"/>
    </source>
</evidence>
<dbReference type="PANTHER" id="PTHR12589:SF8">
    <property type="entry name" value="6-CARBOXY-5,6,7,8-TETRAHYDROPTERIN SYNTHASE"/>
    <property type="match status" value="1"/>
</dbReference>
<gene>
    <name evidence="8" type="ORF">DESPIGER_2411</name>
</gene>
<name>A0A1K1LHQ8_9BACT</name>
<dbReference type="SUPFAM" id="SSF55620">
    <property type="entry name" value="Tetrahydrobiopterin biosynthesis enzymes-like"/>
    <property type="match status" value="1"/>
</dbReference>
<dbReference type="Pfam" id="PF01242">
    <property type="entry name" value="PTPS"/>
    <property type="match status" value="1"/>
</dbReference>
<dbReference type="AlphaFoldDB" id="A0A1K1LHQ8"/>
<dbReference type="KEGG" id="dpg:DESPIGER_2411"/>
<dbReference type="GO" id="GO:0008616">
    <property type="term" value="P:tRNA queuosine(34) biosynthetic process"/>
    <property type="evidence" value="ECO:0007669"/>
    <property type="project" value="UniProtKB-KW"/>
</dbReference>
<accession>A0A1K1LHQ8</accession>